<dbReference type="OrthoDB" id="573033at2"/>
<dbReference type="Proteomes" id="UP000185557">
    <property type="component" value="Unassembled WGS sequence"/>
</dbReference>
<comment type="caution">
    <text evidence="7">The sequence shown here is derived from an EMBL/GenBank/DDBJ whole genome shotgun (WGS) entry which is preliminary data.</text>
</comment>
<keyword evidence="3 5" id="KW-1133">Transmembrane helix</keyword>
<keyword evidence="8" id="KW-1185">Reference proteome</keyword>
<dbReference type="EMBL" id="MRCG01000001">
    <property type="protein sequence ID" value="OKH50947.1"/>
    <property type="molecule type" value="Genomic_DNA"/>
</dbReference>
<dbReference type="GO" id="GO:0012505">
    <property type="term" value="C:endomembrane system"/>
    <property type="evidence" value="ECO:0007669"/>
    <property type="project" value="UniProtKB-SubCell"/>
</dbReference>
<accession>A0A1U7JB00</accession>
<keyword evidence="2 5" id="KW-0812">Transmembrane</keyword>
<protein>
    <recommendedName>
        <fullName evidence="6">DUF1232 domain-containing protein</fullName>
    </recommendedName>
</protein>
<feature type="transmembrane region" description="Helical" evidence="5">
    <location>
        <begin position="48"/>
        <end position="70"/>
    </location>
</feature>
<evidence type="ECO:0000256" key="5">
    <source>
        <dbReference type="SAM" id="Phobius"/>
    </source>
</evidence>
<evidence type="ECO:0000256" key="3">
    <source>
        <dbReference type="ARBA" id="ARBA00022989"/>
    </source>
</evidence>
<evidence type="ECO:0000313" key="8">
    <source>
        <dbReference type="Proteomes" id="UP000185557"/>
    </source>
</evidence>
<evidence type="ECO:0000256" key="2">
    <source>
        <dbReference type="ARBA" id="ARBA00022692"/>
    </source>
</evidence>
<keyword evidence="4 5" id="KW-0472">Membrane</keyword>
<dbReference type="AlphaFoldDB" id="A0A1U7JB00"/>
<feature type="domain" description="DUF1232" evidence="6">
    <location>
        <begin position="25"/>
        <end position="59"/>
    </location>
</feature>
<evidence type="ECO:0000256" key="4">
    <source>
        <dbReference type="ARBA" id="ARBA00023136"/>
    </source>
</evidence>
<dbReference type="STRING" id="549789.NIES30_02390"/>
<comment type="subcellular location">
    <subcellularLocation>
        <location evidence="1">Endomembrane system</location>
        <topology evidence="1">Multi-pass membrane protein</topology>
    </subcellularLocation>
</comment>
<evidence type="ECO:0000256" key="1">
    <source>
        <dbReference type="ARBA" id="ARBA00004127"/>
    </source>
</evidence>
<dbReference type="Pfam" id="PF06803">
    <property type="entry name" value="DUF1232"/>
    <property type="match status" value="1"/>
</dbReference>
<evidence type="ECO:0000313" key="7">
    <source>
        <dbReference type="EMBL" id="OKH50947.1"/>
    </source>
</evidence>
<organism evidence="7 8">
    <name type="scientific">Phormidium tenue NIES-30</name>
    <dbReference type="NCBI Taxonomy" id="549789"/>
    <lineage>
        <taxon>Bacteria</taxon>
        <taxon>Bacillati</taxon>
        <taxon>Cyanobacteriota</taxon>
        <taxon>Cyanophyceae</taxon>
        <taxon>Oscillatoriophycideae</taxon>
        <taxon>Oscillatoriales</taxon>
        <taxon>Oscillatoriaceae</taxon>
        <taxon>Phormidium</taxon>
    </lineage>
</organism>
<gene>
    <name evidence="7" type="ORF">NIES30_02390</name>
</gene>
<evidence type="ECO:0000259" key="6">
    <source>
        <dbReference type="Pfam" id="PF06803"/>
    </source>
</evidence>
<reference evidence="7 8" key="1">
    <citation type="submission" date="2016-11" db="EMBL/GenBank/DDBJ databases">
        <title>Draft Genome Sequences of Nine Cyanobacterial Strains from Diverse Habitats.</title>
        <authorList>
            <person name="Zhu T."/>
            <person name="Hou S."/>
            <person name="Lu X."/>
            <person name="Hess W.R."/>
        </authorList>
    </citation>
    <scope>NUCLEOTIDE SEQUENCE [LARGE SCALE GENOMIC DNA]</scope>
    <source>
        <strain evidence="7 8">NIES-30</strain>
    </source>
</reference>
<dbReference type="RefSeq" id="WP_073606759.1">
    <property type="nucleotide sequence ID" value="NZ_MRCG01000001.1"/>
</dbReference>
<dbReference type="InterPro" id="IPR010652">
    <property type="entry name" value="DUF1232"/>
</dbReference>
<proteinExistence type="predicted"/>
<name>A0A1U7JB00_9CYAN</name>
<sequence>MAKRFFGKPFMNWYRQLLRNSKYRWVVLFGTLVYLVSPIDISPDVFPVLGWVDDGLIATIAITEITQILLDRRRNLRQVDEAIAMTESVDTSGTVIDIDAVAVR</sequence>